<keyword evidence="3" id="KW-0472">Membrane</keyword>
<sequence length="1086" mass="121451">MEPVEPSCCSTGPDVEQYGLAHVIQPICANLFYQIDHAMQFWPLAKPAEYNRYLKQIDPAIQLIGSRAFLIRPQRDLRWWRLTAQMHFPRLRVALAGALAAGAQGGRGLHRQLHASACHLSSIGSGGRPSEEPAAEHDGEVEVQGSGEASSGRSRATPTNSPRSRQTRRRPASALPPVELPRSFLERNVTIHDEASQPRLPPALAEDARREKISRLFLTPSTDIHGSNEAIQNYFETAVEKLLLRHCELATDFLQCQTEEDKTRWEAPEKIAKVVRIWNMILDASWHLTDALYPGRQAEYIYKKRPFWWWHIHRDFDHRSNTFRDQFVSLGVSLDHNLTAGEHLDISLSHALAGFHADTFVAIQSAVTRELNAKAPSNFDAKTGKRPLNILSLSGYGGKAIAQSIATQIAHGGFDLIHLDAQDLSVLVGKYIGQHWAYSRGALSMMGFRAAELNGKLLQDPEFANRQSSEDDDMDSESILSARVAAAGNLEEDLQKLKQGGFDCFGKWDSLKIDKILDQIIQSVKIKEPASSRPVLLHLHDVVELSMTLEGSFILARIRALVDTAWQNGVKIAIFATSSSETPSDDYQNAVRDLAFGEFVVSRHLQLNRANNIRPCKKMQGESPADLQTTDYLFENIHNIQRMMQALQPNSHVSAESVEMALLECLRSANTQPSSFRGGILPIPEVYHLAQALNSNSGDMESSARSAFMERFIMGPLRPLSGQKYLDDEAHDRNSSTSESQGSNEDVKSETRAPAKLNEYEKRIQSGLINKENLRTTFGDVHVPPETITALKLLTSLALVRPDAFSYGILAADKIPGCLLYGPPGTGKTMLAKAVAKESGANMLEISGATINDKWVGESEKLIRAVFTLAKKYSPCVVFIDEADSLLASRSMFSNRPSHREHINQFLKEWDGMEETNAFIMVATNRPFDLDDAVLRRLPRKLLVDLPLRDDRAAILRLLLRDETLDSSVSIDDYAEQTQYYSGSDLKNVCVAAAMSAVEEENKMAMKYTGPEPFEYPEKRTLRKDHFENALKQIPASISEDMTSLKMIRKFDEEFGNRRRAKKKSMGFGILDEKLLTDAHEARIRR</sequence>
<dbReference type="eggNOG" id="KOG0737">
    <property type="taxonomic scope" value="Eukaryota"/>
</dbReference>
<keyword evidence="4" id="KW-0067">ATP-binding</keyword>
<dbReference type="EMBL" id="ANFO01001400">
    <property type="protein sequence ID" value="KGQ02709.1"/>
    <property type="molecule type" value="Genomic_DNA"/>
</dbReference>
<comment type="subcellular location">
    <subcellularLocation>
        <location evidence="1">Mitochondrion outer membrane</location>
        <topology evidence="1">Single-pass membrane protein</topology>
    </subcellularLocation>
</comment>
<feature type="compositionally biased region" description="Polar residues" evidence="5">
    <location>
        <begin position="735"/>
        <end position="744"/>
    </location>
</feature>
<proteinExistence type="predicted"/>
<dbReference type="SMART" id="SM00382">
    <property type="entry name" value="AAA"/>
    <property type="match status" value="1"/>
</dbReference>
<evidence type="ECO:0000313" key="8">
    <source>
        <dbReference type="Proteomes" id="UP000030106"/>
    </source>
</evidence>
<keyword evidence="3" id="KW-0496">Mitochondrion</keyword>
<feature type="region of interest" description="Disordered" evidence="5">
    <location>
        <begin position="120"/>
        <end position="179"/>
    </location>
</feature>
<evidence type="ECO:0000256" key="4">
    <source>
        <dbReference type="ARBA" id="ARBA00022840"/>
    </source>
</evidence>
<dbReference type="PANTHER" id="PTHR45644">
    <property type="entry name" value="AAA ATPASE, PUTATIVE (AFU_ORTHOLOGUE AFUA_2G12920)-RELATED-RELATED"/>
    <property type="match status" value="1"/>
</dbReference>
<evidence type="ECO:0000313" key="7">
    <source>
        <dbReference type="EMBL" id="KGQ02709.1"/>
    </source>
</evidence>
<reference evidence="7 8" key="1">
    <citation type="submission" date="2012-10" db="EMBL/GenBank/DDBJ databases">
        <title>Genome sequencing and analysis of entomopathogenic fungi Beauveria bassiana D1-5.</title>
        <authorList>
            <person name="Li Q."/>
            <person name="Wang L."/>
            <person name="Zhang Z."/>
            <person name="Wang Q."/>
            <person name="Ren J."/>
            <person name="Wang M."/>
            <person name="Xu W."/>
            <person name="Wang J."/>
            <person name="Lu Y."/>
            <person name="Du Q."/>
            <person name="Sun Z."/>
        </authorList>
    </citation>
    <scope>NUCLEOTIDE SEQUENCE [LARGE SCALE GENOMIC DNA]</scope>
    <source>
        <strain evidence="7 8">D1-5</strain>
    </source>
</reference>
<organism evidence="7 8">
    <name type="scientific">Beauveria bassiana D1-5</name>
    <dbReference type="NCBI Taxonomy" id="1245745"/>
    <lineage>
        <taxon>Eukaryota</taxon>
        <taxon>Fungi</taxon>
        <taxon>Dikarya</taxon>
        <taxon>Ascomycota</taxon>
        <taxon>Pezizomycotina</taxon>
        <taxon>Sordariomycetes</taxon>
        <taxon>Hypocreomycetidae</taxon>
        <taxon>Hypocreales</taxon>
        <taxon>Cordycipitaceae</taxon>
        <taxon>Beauveria</taxon>
    </lineage>
</organism>
<dbReference type="Pfam" id="PF00004">
    <property type="entry name" value="AAA"/>
    <property type="match status" value="1"/>
</dbReference>
<dbReference type="InterPro" id="IPR041569">
    <property type="entry name" value="AAA_lid_3"/>
</dbReference>
<dbReference type="PANTHER" id="PTHR45644:SF56">
    <property type="entry name" value="AAA ATPASE, PUTATIVE (AFU_ORTHOLOGUE AFUA_2G12920)-RELATED"/>
    <property type="match status" value="1"/>
</dbReference>
<dbReference type="HOGENOM" id="CLU_004223_0_0_1"/>
<dbReference type="Gene3D" id="1.10.8.60">
    <property type="match status" value="1"/>
</dbReference>
<dbReference type="InterPro" id="IPR003959">
    <property type="entry name" value="ATPase_AAA_core"/>
</dbReference>
<dbReference type="AlphaFoldDB" id="A0A0A2VPJ1"/>
<dbReference type="InterPro" id="IPR003593">
    <property type="entry name" value="AAA+_ATPase"/>
</dbReference>
<evidence type="ECO:0000256" key="5">
    <source>
        <dbReference type="SAM" id="MobiDB-lite"/>
    </source>
</evidence>
<dbReference type="OrthoDB" id="39734at2759"/>
<evidence type="ECO:0000259" key="6">
    <source>
        <dbReference type="SMART" id="SM00382"/>
    </source>
</evidence>
<dbReference type="InterPro" id="IPR027417">
    <property type="entry name" value="P-loop_NTPase"/>
</dbReference>
<dbReference type="InterPro" id="IPR051701">
    <property type="entry name" value="Mito_OM_Translocase_MSP1"/>
</dbReference>
<evidence type="ECO:0000256" key="3">
    <source>
        <dbReference type="ARBA" id="ARBA00022787"/>
    </source>
</evidence>
<feature type="compositionally biased region" description="Low complexity" evidence="5">
    <location>
        <begin position="145"/>
        <end position="156"/>
    </location>
</feature>
<dbReference type="SUPFAM" id="SSF52540">
    <property type="entry name" value="P-loop containing nucleoside triphosphate hydrolases"/>
    <property type="match status" value="1"/>
</dbReference>
<evidence type="ECO:0000256" key="1">
    <source>
        <dbReference type="ARBA" id="ARBA00004572"/>
    </source>
</evidence>
<feature type="region of interest" description="Disordered" evidence="5">
    <location>
        <begin position="728"/>
        <end position="756"/>
    </location>
</feature>
<dbReference type="GO" id="GO:0005524">
    <property type="term" value="F:ATP binding"/>
    <property type="evidence" value="ECO:0007669"/>
    <property type="project" value="UniProtKB-KW"/>
</dbReference>
<comment type="caution">
    <text evidence="7">The sequence shown here is derived from an EMBL/GenBank/DDBJ whole genome shotgun (WGS) entry which is preliminary data.</text>
</comment>
<feature type="compositionally biased region" description="Basic and acidic residues" evidence="5">
    <location>
        <begin position="745"/>
        <end position="756"/>
    </location>
</feature>
<dbReference type="GO" id="GO:0016887">
    <property type="term" value="F:ATP hydrolysis activity"/>
    <property type="evidence" value="ECO:0007669"/>
    <property type="project" value="InterPro"/>
</dbReference>
<dbReference type="Proteomes" id="UP000030106">
    <property type="component" value="Unassembled WGS sequence"/>
</dbReference>
<dbReference type="Gene3D" id="3.40.50.300">
    <property type="entry name" value="P-loop containing nucleotide triphosphate hydrolases"/>
    <property type="match status" value="1"/>
</dbReference>
<dbReference type="GO" id="GO:0005741">
    <property type="term" value="C:mitochondrial outer membrane"/>
    <property type="evidence" value="ECO:0007669"/>
    <property type="project" value="UniProtKB-SubCell"/>
</dbReference>
<name>A0A0A2VPJ1_BEABA</name>
<dbReference type="STRING" id="1245745.A0A0A2VPJ1"/>
<keyword evidence="2" id="KW-0547">Nucleotide-binding</keyword>
<gene>
    <name evidence="7" type="ORF">BBAD15_g12070</name>
</gene>
<feature type="compositionally biased region" description="Basic and acidic residues" evidence="5">
    <location>
        <begin position="129"/>
        <end position="140"/>
    </location>
</feature>
<keyword evidence="3" id="KW-1000">Mitochondrion outer membrane</keyword>
<evidence type="ECO:0000256" key="2">
    <source>
        <dbReference type="ARBA" id="ARBA00022741"/>
    </source>
</evidence>
<accession>A0A0A2VPJ1</accession>
<dbReference type="Pfam" id="PF17862">
    <property type="entry name" value="AAA_lid_3"/>
    <property type="match status" value="1"/>
</dbReference>
<protein>
    <submittedName>
        <fullName evidence="7">ATPase family AAA domain-containing protein 1-A</fullName>
    </submittedName>
</protein>
<feature type="domain" description="AAA+ ATPase" evidence="6">
    <location>
        <begin position="814"/>
        <end position="948"/>
    </location>
</feature>